<dbReference type="RefSeq" id="WP_380030097.1">
    <property type="nucleotide sequence ID" value="NZ_JBHMCA010000054.1"/>
</dbReference>
<dbReference type="Gene3D" id="3.30.565.10">
    <property type="entry name" value="Histidine kinase-like ATPase, C-terminal domain"/>
    <property type="match status" value="1"/>
</dbReference>
<evidence type="ECO:0000259" key="24">
    <source>
        <dbReference type="PROSITE" id="PS50109"/>
    </source>
</evidence>
<name>A0ABV5MFE1_9ACTN</name>
<keyword evidence="12" id="KW-0378">Hydrolase</keyword>
<dbReference type="InterPro" id="IPR050980">
    <property type="entry name" value="2C_sensor_his_kinase"/>
</dbReference>
<evidence type="ECO:0000256" key="18">
    <source>
        <dbReference type="ARBA" id="ARBA00023016"/>
    </source>
</evidence>
<evidence type="ECO:0000256" key="9">
    <source>
        <dbReference type="ARBA" id="ARBA00022692"/>
    </source>
</evidence>
<proteinExistence type="predicted"/>
<sequence length="527" mass="54550">MRTCTLVVVSPSRACTFGIDNALRVCTFGVTGIARVCTSGVGPVCVCAFGGRTSCDCAFGVRLGSGCAFVGCALRVCTFGVRALRVRALRICAFGVCALRVRVVRVWAACVRRRLALLVTAAMALVLVAFLVPLALLLRAGAEDRAVATATVQAQSLGALVATADAESLRLTVEQANVDSAHPVSIYFADGTVVGAAVPMTPGVRLAAQRGISFGVAHADGREILIAVQGLPAGTAVVRSFVPERDLRRGVTRAWLVLAAVGAGLLLLGLAVADRLAVAVVRPIRTLAAVSESLSAGDLDRRAPAADGPGEVRAVAAALNRLAGRIRDLLRQEREAAADLSHRMRTPMTALRLDAEGISDPNESARMLEHVAALDRALTAVIEDARRERIAPECDAAAVVAERVAFWSVLAEDQGRVVRTVLTPGPLPVAVSAGDLAAAVDALLGNVFAHTDEGTGFAVELHARPGRTELVVDDEGPGFDAQAAARGVSGGGSTGLGLDIARRTAESTGGHLMITGARVTLELLTDP</sequence>
<dbReference type="SMART" id="SM00387">
    <property type="entry name" value="HATPase_c"/>
    <property type="match status" value="1"/>
</dbReference>
<dbReference type="CDD" id="cd00082">
    <property type="entry name" value="HisKA"/>
    <property type="match status" value="1"/>
</dbReference>
<comment type="subcellular location">
    <subcellularLocation>
        <location evidence="4">Cell membrane</location>
        <topology evidence="4">Multi-pass membrane protein</topology>
    </subcellularLocation>
</comment>
<keyword evidence="9 23" id="KW-0812">Transmembrane</keyword>
<protein>
    <recommendedName>
        <fullName evidence="21">Signal transduction histidine-protein kinase/phosphatase MprB</fullName>
        <ecNumber evidence="5">2.7.13.3</ecNumber>
    </recommendedName>
    <alternativeName>
        <fullName evidence="22">Mycobacterial persistence regulator B</fullName>
    </alternativeName>
</protein>
<dbReference type="PANTHER" id="PTHR44936:SF9">
    <property type="entry name" value="SENSOR PROTEIN CREC"/>
    <property type="match status" value="1"/>
</dbReference>
<dbReference type="Pfam" id="PF02518">
    <property type="entry name" value="HATPase_c"/>
    <property type="match status" value="1"/>
</dbReference>
<evidence type="ECO:0000256" key="6">
    <source>
        <dbReference type="ARBA" id="ARBA00022475"/>
    </source>
</evidence>
<keyword evidence="16 23" id="KW-1133">Transmembrane helix</keyword>
<feature type="transmembrane region" description="Helical" evidence="23">
    <location>
        <begin position="115"/>
        <end position="138"/>
    </location>
</feature>
<keyword evidence="18" id="KW-0346">Stress response</keyword>
<evidence type="ECO:0000256" key="7">
    <source>
        <dbReference type="ARBA" id="ARBA00022553"/>
    </source>
</evidence>
<keyword evidence="11 26" id="KW-0418">Kinase</keyword>
<keyword evidence="23" id="KW-0472">Membrane</keyword>
<evidence type="ECO:0000256" key="12">
    <source>
        <dbReference type="ARBA" id="ARBA00022801"/>
    </source>
</evidence>
<evidence type="ECO:0000259" key="25">
    <source>
        <dbReference type="PROSITE" id="PS50885"/>
    </source>
</evidence>
<evidence type="ECO:0000313" key="27">
    <source>
        <dbReference type="Proteomes" id="UP001589608"/>
    </source>
</evidence>
<dbReference type="SMART" id="SM00304">
    <property type="entry name" value="HAMP"/>
    <property type="match status" value="1"/>
</dbReference>
<dbReference type="Pfam" id="PF00672">
    <property type="entry name" value="HAMP"/>
    <property type="match status" value="1"/>
</dbReference>
<dbReference type="Proteomes" id="UP001589608">
    <property type="component" value="Unassembled WGS sequence"/>
</dbReference>
<evidence type="ECO:0000256" key="21">
    <source>
        <dbReference type="ARBA" id="ARBA00040454"/>
    </source>
</evidence>
<dbReference type="InterPro" id="IPR003661">
    <property type="entry name" value="HisK_dim/P_dom"/>
</dbReference>
<evidence type="ECO:0000256" key="4">
    <source>
        <dbReference type="ARBA" id="ARBA00004651"/>
    </source>
</evidence>
<evidence type="ECO:0000256" key="19">
    <source>
        <dbReference type="ARBA" id="ARBA00023026"/>
    </source>
</evidence>
<evidence type="ECO:0000256" key="8">
    <source>
        <dbReference type="ARBA" id="ARBA00022679"/>
    </source>
</evidence>
<dbReference type="SUPFAM" id="SSF158472">
    <property type="entry name" value="HAMP domain-like"/>
    <property type="match status" value="1"/>
</dbReference>
<comment type="catalytic activity">
    <reaction evidence="1">
        <text>ATP + protein L-histidine = ADP + protein N-phospho-L-histidine.</text>
        <dbReference type="EC" id="2.7.13.3"/>
    </reaction>
</comment>
<dbReference type="PRINTS" id="PR00344">
    <property type="entry name" value="BCTRLSENSOR"/>
</dbReference>
<keyword evidence="27" id="KW-1185">Reference proteome</keyword>
<dbReference type="InterPro" id="IPR003594">
    <property type="entry name" value="HATPase_dom"/>
</dbReference>
<dbReference type="PROSITE" id="PS50109">
    <property type="entry name" value="HIS_KIN"/>
    <property type="match status" value="1"/>
</dbReference>
<feature type="domain" description="HAMP" evidence="25">
    <location>
        <begin position="278"/>
        <end position="331"/>
    </location>
</feature>
<dbReference type="EC" id="2.7.13.3" evidence="5"/>
<keyword evidence="14" id="KW-0460">Magnesium</keyword>
<keyword evidence="20" id="KW-0464">Manganese</keyword>
<evidence type="ECO:0000313" key="26">
    <source>
        <dbReference type="EMBL" id="MFB9447584.1"/>
    </source>
</evidence>
<comment type="caution">
    <text evidence="26">The sequence shown here is derived from an EMBL/GenBank/DDBJ whole genome shotgun (WGS) entry which is preliminary data.</text>
</comment>
<evidence type="ECO:0000256" key="15">
    <source>
        <dbReference type="ARBA" id="ARBA00022912"/>
    </source>
</evidence>
<keyword evidence="19" id="KW-0843">Virulence</keyword>
<dbReference type="InterPro" id="IPR004358">
    <property type="entry name" value="Sig_transdc_His_kin-like_C"/>
</dbReference>
<keyword evidence="15" id="KW-0904">Protein phosphatase</keyword>
<evidence type="ECO:0000256" key="3">
    <source>
        <dbReference type="ARBA" id="ARBA00001946"/>
    </source>
</evidence>
<dbReference type="EMBL" id="JBHMCA010000054">
    <property type="protein sequence ID" value="MFB9447584.1"/>
    <property type="molecule type" value="Genomic_DNA"/>
</dbReference>
<evidence type="ECO:0000256" key="5">
    <source>
        <dbReference type="ARBA" id="ARBA00012438"/>
    </source>
</evidence>
<keyword evidence="10" id="KW-0547">Nucleotide-binding</keyword>
<evidence type="ECO:0000256" key="1">
    <source>
        <dbReference type="ARBA" id="ARBA00000085"/>
    </source>
</evidence>
<reference evidence="26 27" key="1">
    <citation type="submission" date="2024-09" db="EMBL/GenBank/DDBJ databases">
        <authorList>
            <person name="Sun Q."/>
            <person name="Mori K."/>
        </authorList>
    </citation>
    <scope>NUCLEOTIDE SEQUENCE [LARGE SCALE GENOMIC DNA]</scope>
    <source>
        <strain evidence="26 27">JCM 3307</strain>
    </source>
</reference>
<dbReference type="InterPro" id="IPR005467">
    <property type="entry name" value="His_kinase_dom"/>
</dbReference>
<keyword evidence="6" id="KW-1003">Cell membrane</keyword>
<evidence type="ECO:0000256" key="17">
    <source>
        <dbReference type="ARBA" id="ARBA00023012"/>
    </source>
</evidence>
<evidence type="ECO:0000256" key="16">
    <source>
        <dbReference type="ARBA" id="ARBA00022989"/>
    </source>
</evidence>
<dbReference type="SUPFAM" id="SSF47384">
    <property type="entry name" value="Homodimeric domain of signal transducing histidine kinase"/>
    <property type="match status" value="1"/>
</dbReference>
<keyword evidence="7" id="KW-0597">Phosphoprotein</keyword>
<dbReference type="CDD" id="cd06225">
    <property type="entry name" value="HAMP"/>
    <property type="match status" value="1"/>
</dbReference>
<keyword evidence="8" id="KW-0808">Transferase</keyword>
<dbReference type="GO" id="GO:0016301">
    <property type="term" value="F:kinase activity"/>
    <property type="evidence" value="ECO:0007669"/>
    <property type="project" value="UniProtKB-KW"/>
</dbReference>
<evidence type="ECO:0000256" key="14">
    <source>
        <dbReference type="ARBA" id="ARBA00022842"/>
    </source>
</evidence>
<dbReference type="SUPFAM" id="SSF55874">
    <property type="entry name" value="ATPase domain of HSP90 chaperone/DNA topoisomerase II/histidine kinase"/>
    <property type="match status" value="1"/>
</dbReference>
<keyword evidence="17" id="KW-0902">Two-component regulatory system</keyword>
<evidence type="ECO:0000256" key="22">
    <source>
        <dbReference type="ARBA" id="ARBA00041776"/>
    </source>
</evidence>
<evidence type="ECO:0000256" key="20">
    <source>
        <dbReference type="ARBA" id="ARBA00023211"/>
    </source>
</evidence>
<gene>
    <name evidence="26" type="ORF">ACFFTR_31215</name>
</gene>
<comment type="cofactor">
    <cofactor evidence="2">
        <name>Mn(2+)</name>
        <dbReference type="ChEBI" id="CHEBI:29035"/>
    </cofactor>
</comment>
<evidence type="ECO:0000256" key="10">
    <source>
        <dbReference type="ARBA" id="ARBA00022741"/>
    </source>
</evidence>
<evidence type="ECO:0000256" key="23">
    <source>
        <dbReference type="SAM" id="Phobius"/>
    </source>
</evidence>
<accession>A0ABV5MFE1</accession>
<organism evidence="26 27">
    <name type="scientific">Dactylosporangium vinaceum</name>
    <dbReference type="NCBI Taxonomy" id="53362"/>
    <lineage>
        <taxon>Bacteria</taxon>
        <taxon>Bacillati</taxon>
        <taxon>Actinomycetota</taxon>
        <taxon>Actinomycetes</taxon>
        <taxon>Micromonosporales</taxon>
        <taxon>Micromonosporaceae</taxon>
        <taxon>Dactylosporangium</taxon>
    </lineage>
</organism>
<dbReference type="PROSITE" id="PS50885">
    <property type="entry name" value="HAMP"/>
    <property type="match status" value="1"/>
</dbReference>
<evidence type="ECO:0000256" key="11">
    <source>
        <dbReference type="ARBA" id="ARBA00022777"/>
    </source>
</evidence>
<evidence type="ECO:0000256" key="2">
    <source>
        <dbReference type="ARBA" id="ARBA00001936"/>
    </source>
</evidence>
<comment type="cofactor">
    <cofactor evidence="3">
        <name>Mg(2+)</name>
        <dbReference type="ChEBI" id="CHEBI:18420"/>
    </cofactor>
</comment>
<dbReference type="PANTHER" id="PTHR44936">
    <property type="entry name" value="SENSOR PROTEIN CREC"/>
    <property type="match status" value="1"/>
</dbReference>
<dbReference type="InterPro" id="IPR003660">
    <property type="entry name" value="HAMP_dom"/>
</dbReference>
<feature type="domain" description="Histidine kinase" evidence="24">
    <location>
        <begin position="339"/>
        <end position="514"/>
    </location>
</feature>
<evidence type="ECO:0000256" key="13">
    <source>
        <dbReference type="ARBA" id="ARBA00022840"/>
    </source>
</evidence>
<dbReference type="Gene3D" id="1.10.287.130">
    <property type="match status" value="1"/>
</dbReference>
<keyword evidence="13" id="KW-0067">ATP-binding</keyword>
<dbReference type="InterPro" id="IPR036890">
    <property type="entry name" value="HATPase_C_sf"/>
</dbReference>
<dbReference type="InterPro" id="IPR036097">
    <property type="entry name" value="HisK_dim/P_sf"/>
</dbReference>
<feature type="transmembrane region" description="Helical" evidence="23">
    <location>
        <begin position="254"/>
        <end position="273"/>
    </location>
</feature>